<feature type="region of interest" description="Disordered" evidence="1">
    <location>
        <begin position="566"/>
        <end position="634"/>
    </location>
</feature>
<dbReference type="InterPro" id="IPR036397">
    <property type="entry name" value="RNaseH_sf"/>
</dbReference>
<dbReference type="PANTHER" id="PTHR37984">
    <property type="entry name" value="PROTEIN CBG26694"/>
    <property type="match status" value="1"/>
</dbReference>
<dbReference type="GO" id="GO:0015074">
    <property type="term" value="P:DNA integration"/>
    <property type="evidence" value="ECO:0007669"/>
    <property type="project" value="InterPro"/>
</dbReference>
<sequence>MSFLGKLAFYDSYIPAHAAVLSPLYKLVAKGVPWTLEAEQQAAFQEAKRLLCMDAGTNWIEAQWVAGPSTDAAIATLGRAFATHGQPDTVVSDNAPCFASQQYVTFLQSLGITKDHSPPYWPQGNGPAERGVKPVKEILAKMTNGTQDEKLKVALFQHRNTPDSEGVTPAEKLIGRKPQHALTRLNPRWQTAAPSTTGPRVATDIHRHVNQVRKRVLQEAVPPTGPPRRRRSQQPPRLWEQNPQASRAVGTTFPPPISAEMDDSSEDEEWQREARVRPKSIIVQVHREARPARNPYGSLSPSPPRQPPGAASTPRTPPSHHQPPPGRAFRPPGRSGSARRERSRSGDQDRAIKPPYRPASSASRSRARHRSCEGRVARPLSNRGSTSRSGPRPNPSSTREKRGGARVEERTAPSSKGQQGGRPTKALATPPGQSTPRSKSGAAETAGPEHDAGPRGAATPGATPHQQRDVWQRLGARPKAPAQRRMDLSLREPAQSTPPTPTTPRNTPAPPPAPTSEQVVQWDPAVPQGNRRQYRRAKLIFLHHGGPLPTPPPGCYDPWLDELLKSRDLPNPEQNAGVEQAAAPELPAPPHRNEDSSVQDDELELDNEPLVGSGDEQEEEQLLASPPVTPPRRIPCTLCLKEAELATK</sequence>
<dbReference type="InterPro" id="IPR043502">
    <property type="entry name" value="DNA/RNA_pol_sf"/>
</dbReference>
<feature type="compositionally biased region" description="Low complexity" evidence="1">
    <location>
        <begin position="327"/>
        <end position="336"/>
    </location>
</feature>
<dbReference type="Proteomes" id="UP001219518">
    <property type="component" value="Unassembled WGS sequence"/>
</dbReference>
<evidence type="ECO:0000256" key="1">
    <source>
        <dbReference type="SAM" id="MobiDB-lite"/>
    </source>
</evidence>
<dbReference type="PANTHER" id="PTHR37984:SF9">
    <property type="entry name" value="INTEGRASE CATALYTIC DOMAIN-CONTAINING PROTEIN"/>
    <property type="match status" value="1"/>
</dbReference>
<evidence type="ECO:0000259" key="2">
    <source>
        <dbReference type="PROSITE" id="PS50994"/>
    </source>
</evidence>
<organism evidence="3 4">
    <name type="scientific">Frankliniella fusca</name>
    <dbReference type="NCBI Taxonomy" id="407009"/>
    <lineage>
        <taxon>Eukaryota</taxon>
        <taxon>Metazoa</taxon>
        <taxon>Ecdysozoa</taxon>
        <taxon>Arthropoda</taxon>
        <taxon>Hexapoda</taxon>
        <taxon>Insecta</taxon>
        <taxon>Pterygota</taxon>
        <taxon>Neoptera</taxon>
        <taxon>Paraneoptera</taxon>
        <taxon>Thysanoptera</taxon>
        <taxon>Terebrantia</taxon>
        <taxon>Thripoidea</taxon>
        <taxon>Thripidae</taxon>
        <taxon>Frankliniella</taxon>
    </lineage>
</organism>
<feature type="region of interest" description="Disordered" evidence="1">
    <location>
        <begin position="216"/>
        <end position="531"/>
    </location>
</feature>
<dbReference type="Pfam" id="PF00665">
    <property type="entry name" value="rve"/>
    <property type="match status" value="1"/>
</dbReference>
<accession>A0AAE1L8X2</accession>
<dbReference type="InterPro" id="IPR012337">
    <property type="entry name" value="RNaseH-like_sf"/>
</dbReference>
<dbReference type="EMBL" id="JAHWGI010000147">
    <property type="protein sequence ID" value="KAK3910129.1"/>
    <property type="molecule type" value="Genomic_DNA"/>
</dbReference>
<feature type="compositionally biased region" description="Low complexity" evidence="1">
    <location>
        <begin position="454"/>
        <end position="464"/>
    </location>
</feature>
<dbReference type="SUPFAM" id="SSF53098">
    <property type="entry name" value="Ribonuclease H-like"/>
    <property type="match status" value="1"/>
</dbReference>
<dbReference type="SUPFAM" id="SSF56672">
    <property type="entry name" value="DNA/RNA polymerases"/>
    <property type="match status" value="1"/>
</dbReference>
<evidence type="ECO:0000313" key="4">
    <source>
        <dbReference type="Proteomes" id="UP001219518"/>
    </source>
</evidence>
<dbReference type="InterPro" id="IPR001584">
    <property type="entry name" value="Integrase_cat-core"/>
</dbReference>
<gene>
    <name evidence="3" type="ORF">KUF71_000707</name>
</gene>
<dbReference type="Gene3D" id="3.30.420.10">
    <property type="entry name" value="Ribonuclease H-like superfamily/Ribonuclease H"/>
    <property type="match status" value="1"/>
</dbReference>
<feature type="compositionally biased region" description="Pro residues" evidence="1">
    <location>
        <begin position="496"/>
        <end position="514"/>
    </location>
</feature>
<dbReference type="InterPro" id="IPR050951">
    <property type="entry name" value="Retrovirus_Pol_polyprotein"/>
</dbReference>
<dbReference type="GO" id="GO:0042575">
    <property type="term" value="C:DNA polymerase complex"/>
    <property type="evidence" value="ECO:0007669"/>
    <property type="project" value="UniProtKB-ARBA"/>
</dbReference>
<dbReference type="AlphaFoldDB" id="A0AAE1L8X2"/>
<dbReference type="GO" id="GO:0071897">
    <property type="term" value="P:DNA biosynthetic process"/>
    <property type="evidence" value="ECO:0007669"/>
    <property type="project" value="UniProtKB-ARBA"/>
</dbReference>
<dbReference type="PROSITE" id="PS50994">
    <property type="entry name" value="INTEGRASE"/>
    <property type="match status" value="1"/>
</dbReference>
<reference evidence="3" key="2">
    <citation type="journal article" date="2023" name="BMC Genomics">
        <title>Pest status, molecular evolution, and epigenetic factors derived from the genome assembly of Frankliniella fusca, a thysanopteran phytovirus vector.</title>
        <authorList>
            <person name="Catto M.A."/>
            <person name="Labadie P.E."/>
            <person name="Jacobson A.L."/>
            <person name="Kennedy G.G."/>
            <person name="Srinivasan R."/>
            <person name="Hunt B.G."/>
        </authorList>
    </citation>
    <scope>NUCLEOTIDE SEQUENCE</scope>
    <source>
        <strain evidence="3">PL_HMW_Pooled</strain>
    </source>
</reference>
<name>A0AAE1L8X2_9NEOP</name>
<keyword evidence="4" id="KW-1185">Reference proteome</keyword>
<feature type="compositionally biased region" description="Basic and acidic residues" evidence="1">
    <location>
        <begin position="398"/>
        <end position="411"/>
    </location>
</feature>
<feature type="domain" description="Integrase catalytic" evidence="2">
    <location>
        <begin position="19"/>
        <end position="195"/>
    </location>
</feature>
<reference evidence="3" key="1">
    <citation type="submission" date="2021-07" db="EMBL/GenBank/DDBJ databases">
        <authorList>
            <person name="Catto M.A."/>
            <person name="Jacobson A."/>
            <person name="Kennedy G."/>
            <person name="Labadie P."/>
            <person name="Hunt B.G."/>
            <person name="Srinivasan R."/>
        </authorList>
    </citation>
    <scope>NUCLEOTIDE SEQUENCE</scope>
    <source>
        <strain evidence="3">PL_HMW_Pooled</strain>
        <tissue evidence="3">Head</tissue>
    </source>
</reference>
<proteinExistence type="predicted"/>
<evidence type="ECO:0000313" key="3">
    <source>
        <dbReference type="EMBL" id="KAK3910129.1"/>
    </source>
</evidence>
<dbReference type="GO" id="GO:0003676">
    <property type="term" value="F:nucleic acid binding"/>
    <property type="evidence" value="ECO:0007669"/>
    <property type="project" value="InterPro"/>
</dbReference>
<protein>
    <recommendedName>
        <fullName evidence="2">Integrase catalytic domain-containing protein</fullName>
    </recommendedName>
</protein>
<feature type="compositionally biased region" description="Pro residues" evidence="1">
    <location>
        <begin position="315"/>
        <end position="326"/>
    </location>
</feature>
<feature type="compositionally biased region" description="Acidic residues" evidence="1">
    <location>
        <begin position="260"/>
        <end position="270"/>
    </location>
</feature>
<comment type="caution">
    <text evidence="3">The sequence shown here is derived from an EMBL/GenBank/DDBJ whole genome shotgun (WGS) entry which is preliminary data.</text>
</comment>
<feature type="compositionally biased region" description="Basic and acidic residues" evidence="1">
    <location>
        <begin position="338"/>
        <end position="352"/>
    </location>
</feature>
<feature type="compositionally biased region" description="Acidic residues" evidence="1">
    <location>
        <begin position="597"/>
        <end position="607"/>
    </location>
</feature>